<dbReference type="InterPro" id="IPR013216">
    <property type="entry name" value="Methyltransf_11"/>
</dbReference>
<protein>
    <submittedName>
        <fullName evidence="2">Class I SAM-dependent methyltransferase</fullName>
    </submittedName>
</protein>
<feature type="domain" description="Methyltransferase type 11" evidence="1">
    <location>
        <begin position="29"/>
        <end position="119"/>
    </location>
</feature>
<dbReference type="PANTHER" id="PTHR43591">
    <property type="entry name" value="METHYLTRANSFERASE"/>
    <property type="match status" value="1"/>
</dbReference>
<sequence>MIALLHEPYLPLIRRALLAVTPRGIAKALDVGCGDGAKTHWLRECCTSDGLIIGLERDVNVLGSTQGISQIVGDAVNLPFADQTIDVIWCIAALALFSQPQQALAEMRRVLHPRGRLILLTAGEYWVRLRKHPLTVVQTLPPDIPLPPADGLGEEWTRLLRTAGFAQPQVRAYLLDSTAPAQAALLDSAELAAYINQAPFISPIAEPEVHLVLFVVKA</sequence>
<dbReference type="CDD" id="cd02440">
    <property type="entry name" value="AdoMet_MTases"/>
    <property type="match status" value="1"/>
</dbReference>
<organism evidence="2 3">
    <name type="scientific">Chloroflexus aggregans</name>
    <dbReference type="NCBI Taxonomy" id="152260"/>
    <lineage>
        <taxon>Bacteria</taxon>
        <taxon>Bacillati</taxon>
        <taxon>Chloroflexota</taxon>
        <taxon>Chloroflexia</taxon>
        <taxon>Chloroflexales</taxon>
        <taxon>Chloroflexineae</taxon>
        <taxon>Chloroflexaceae</taxon>
        <taxon>Chloroflexus</taxon>
    </lineage>
</organism>
<name>A0A2J6WVX6_9CHLR</name>
<dbReference type="Gene3D" id="3.40.50.150">
    <property type="entry name" value="Vaccinia Virus protein VP39"/>
    <property type="match status" value="1"/>
</dbReference>
<evidence type="ECO:0000313" key="2">
    <source>
        <dbReference type="EMBL" id="PMP75149.1"/>
    </source>
</evidence>
<dbReference type="SUPFAM" id="SSF53335">
    <property type="entry name" value="S-adenosyl-L-methionine-dependent methyltransferases"/>
    <property type="match status" value="1"/>
</dbReference>
<comment type="caution">
    <text evidence="2">The sequence shown here is derived from an EMBL/GenBank/DDBJ whole genome shotgun (WGS) entry which is preliminary data.</text>
</comment>
<dbReference type="GO" id="GO:0032259">
    <property type="term" value="P:methylation"/>
    <property type="evidence" value="ECO:0007669"/>
    <property type="project" value="UniProtKB-KW"/>
</dbReference>
<evidence type="ECO:0000313" key="3">
    <source>
        <dbReference type="Proteomes" id="UP000243376"/>
    </source>
</evidence>
<gene>
    <name evidence="2" type="ORF">C0184_14235</name>
</gene>
<keyword evidence="2" id="KW-0808">Transferase</keyword>
<reference evidence="2 3" key="1">
    <citation type="submission" date="2018-01" db="EMBL/GenBank/DDBJ databases">
        <title>Metagenomic assembled genomes from two thermal pools in the Uzon Caldera, Kamchatka, Russia.</title>
        <authorList>
            <person name="Wilkins L."/>
            <person name="Ettinger C."/>
        </authorList>
    </citation>
    <scope>NUCLEOTIDE SEQUENCE [LARGE SCALE GENOMIC DNA]</scope>
    <source>
        <strain evidence="2">ZAV-02</strain>
    </source>
</reference>
<dbReference type="InterPro" id="IPR029063">
    <property type="entry name" value="SAM-dependent_MTases_sf"/>
</dbReference>
<dbReference type="EMBL" id="PNIQ01000955">
    <property type="protein sequence ID" value="PMP75149.1"/>
    <property type="molecule type" value="Genomic_DNA"/>
</dbReference>
<proteinExistence type="predicted"/>
<evidence type="ECO:0000259" key="1">
    <source>
        <dbReference type="Pfam" id="PF08241"/>
    </source>
</evidence>
<dbReference type="Pfam" id="PF08241">
    <property type="entry name" value="Methyltransf_11"/>
    <property type="match status" value="1"/>
</dbReference>
<dbReference type="Proteomes" id="UP000243376">
    <property type="component" value="Unassembled WGS sequence"/>
</dbReference>
<keyword evidence="2" id="KW-0489">Methyltransferase</keyword>
<accession>A0A2J6WVX6</accession>
<dbReference type="AlphaFoldDB" id="A0A2J6WVX6"/>
<dbReference type="GO" id="GO:0008757">
    <property type="term" value="F:S-adenosylmethionine-dependent methyltransferase activity"/>
    <property type="evidence" value="ECO:0007669"/>
    <property type="project" value="InterPro"/>
</dbReference>
<dbReference type="PANTHER" id="PTHR43591:SF24">
    <property type="entry name" value="2-METHOXY-6-POLYPRENYL-1,4-BENZOQUINOL METHYLASE, MITOCHONDRIAL"/>
    <property type="match status" value="1"/>
</dbReference>